<accession>A0A7W4YZ65</accession>
<dbReference type="Proteomes" id="UP000589626">
    <property type="component" value="Unassembled WGS sequence"/>
</dbReference>
<dbReference type="InterPro" id="IPR023606">
    <property type="entry name" value="CoA-Trfase_III_dom_1_sf"/>
</dbReference>
<sequence>MTASSAPARPLEGVRVVDLTRFVSGSYAAMLLAGLGADVVKVEAEPDGDPYRSQGTAFAGGESALFQALNTGKRSIVLDLRSEAGRAQLDALLADADVFMENGRPDSLAGIGFDAASVRDRHPHLVYGSISGYGQTGPDSSRGGFDLILQAEGAIMSVTGSESSGPVKVGVPVLDIGSAISCALGIVSALYARGRGGTGAHVSSSLLEFALACFTSVAPALFVDDELPQPMGSHSPTFAPYGAFRAGNGSLVVAGAGSESLWRRFCEVLGAPELLVDARFATNADRVRHLDDLVAEVEDRLLRRDVADWLARFAEAGVPAAQVRDLRQAIASPQVSHLGLVRDEGEGERAYRHIGPPLRVDGPLRYPRPAPTLGEHTAEIRAGLRLLDAVPAREAGSDE</sequence>
<name>A0A7W4YZ65_9ACTN</name>
<evidence type="ECO:0000256" key="1">
    <source>
        <dbReference type="ARBA" id="ARBA00022679"/>
    </source>
</evidence>
<dbReference type="Gene3D" id="3.40.50.10540">
    <property type="entry name" value="Crotonobetainyl-coa:carnitine coa-transferase, domain 1"/>
    <property type="match status" value="1"/>
</dbReference>
<evidence type="ECO:0000313" key="3">
    <source>
        <dbReference type="Proteomes" id="UP000589626"/>
    </source>
</evidence>
<dbReference type="Gene3D" id="3.30.1540.10">
    <property type="entry name" value="formyl-coa transferase, domain 3"/>
    <property type="match status" value="1"/>
</dbReference>
<proteinExistence type="predicted"/>
<dbReference type="EMBL" id="JACHWR010000001">
    <property type="protein sequence ID" value="MBB3040652.1"/>
    <property type="molecule type" value="Genomic_DNA"/>
</dbReference>
<organism evidence="2 3">
    <name type="scientific">Nocardioides soli</name>
    <dbReference type="NCBI Taxonomy" id="1036020"/>
    <lineage>
        <taxon>Bacteria</taxon>
        <taxon>Bacillati</taxon>
        <taxon>Actinomycetota</taxon>
        <taxon>Actinomycetes</taxon>
        <taxon>Propionibacteriales</taxon>
        <taxon>Nocardioidaceae</taxon>
        <taxon>Nocardioides</taxon>
    </lineage>
</organism>
<gene>
    <name evidence="2" type="ORF">FHU40_000453</name>
</gene>
<reference evidence="2 3" key="1">
    <citation type="submission" date="2020-08" db="EMBL/GenBank/DDBJ databases">
        <title>Sequencing the genomes of 1000 actinobacteria strains.</title>
        <authorList>
            <person name="Klenk H.-P."/>
        </authorList>
    </citation>
    <scope>NUCLEOTIDE SEQUENCE [LARGE SCALE GENOMIC DNA]</scope>
    <source>
        <strain evidence="2 3">DSM 105498</strain>
    </source>
</reference>
<evidence type="ECO:0000313" key="2">
    <source>
        <dbReference type="EMBL" id="MBB3040652.1"/>
    </source>
</evidence>
<dbReference type="GO" id="GO:0008410">
    <property type="term" value="F:CoA-transferase activity"/>
    <property type="evidence" value="ECO:0007669"/>
    <property type="project" value="TreeGrafter"/>
</dbReference>
<dbReference type="SUPFAM" id="SSF89796">
    <property type="entry name" value="CoA-transferase family III (CaiB/BaiF)"/>
    <property type="match status" value="1"/>
</dbReference>
<comment type="caution">
    <text evidence="2">The sequence shown here is derived from an EMBL/GenBank/DDBJ whole genome shotgun (WGS) entry which is preliminary data.</text>
</comment>
<dbReference type="PANTHER" id="PTHR48207">
    <property type="entry name" value="SUCCINATE--HYDROXYMETHYLGLUTARATE COA-TRANSFERASE"/>
    <property type="match status" value="1"/>
</dbReference>
<dbReference type="AlphaFoldDB" id="A0A7W4YZ65"/>
<dbReference type="PANTHER" id="PTHR48207:SF3">
    <property type="entry name" value="SUCCINATE--HYDROXYMETHYLGLUTARATE COA-TRANSFERASE"/>
    <property type="match status" value="1"/>
</dbReference>
<dbReference type="InterPro" id="IPR050483">
    <property type="entry name" value="CoA-transferase_III_domain"/>
</dbReference>
<protein>
    <submittedName>
        <fullName evidence="2">Crotonobetainyl-CoA:carnitine CoA-transferase CaiB-like acyl-CoA transferase</fullName>
    </submittedName>
</protein>
<dbReference type="InterPro" id="IPR003673">
    <property type="entry name" value="CoA-Trfase_fam_III"/>
</dbReference>
<dbReference type="InterPro" id="IPR044855">
    <property type="entry name" value="CoA-Trfase_III_dom3_sf"/>
</dbReference>
<keyword evidence="3" id="KW-1185">Reference proteome</keyword>
<dbReference type="Pfam" id="PF02515">
    <property type="entry name" value="CoA_transf_3"/>
    <property type="match status" value="1"/>
</dbReference>
<dbReference type="RefSeq" id="WP_183590659.1">
    <property type="nucleotide sequence ID" value="NZ_JACHWR010000001.1"/>
</dbReference>
<keyword evidence="1 2" id="KW-0808">Transferase</keyword>